<reference evidence="2 3" key="1">
    <citation type="submission" date="2019-03" db="EMBL/GenBank/DDBJ databases">
        <title>Single cell metagenomics reveals metabolic interactions within the superorganism composed of flagellate Streblomastix strix and complex community of Bacteroidetes bacteria on its surface.</title>
        <authorList>
            <person name="Treitli S.C."/>
            <person name="Kolisko M."/>
            <person name="Husnik F."/>
            <person name="Keeling P."/>
            <person name="Hampl V."/>
        </authorList>
    </citation>
    <scope>NUCLEOTIDE SEQUENCE [LARGE SCALE GENOMIC DNA]</scope>
    <source>
        <strain evidence="2">ST1C</strain>
    </source>
</reference>
<evidence type="ECO:0000256" key="1">
    <source>
        <dbReference type="SAM" id="Phobius"/>
    </source>
</evidence>
<sequence length="380" mass="42742">MGKQRAIVLQNEFTRTTVVITKAIIQDSSKTAVCFSSQGKKFATIAADLAKLGQKTAQIDHEYLSQTNLDSLFNGFGLVMIVVLHFVVERMMQGILIVAEITTNDCLGLLFGVNDYYDLTLGGFDFANICYCGFGETAQIKEDYDQCYYEFGEILFTTKDLARLLIQTKIEIIFTDLVKQPNQTAAVTITILTAYWEKFCPKMTAKIVKACCYQYSVGKPAAFTARIVISILLVINSATLFKVEVKTSHLMALQHPDRCVSITQTVITSAIRLKVLIEDQFIQIEASVVDAQLEWIPTAQQLMIILKIAFYSAEYQELFGVRFGVECCEEPLCQQFLSWSWLSGDEIPCNGGDKAVCGQVCFEYDEFGLKWFICPYCSIW</sequence>
<name>A0A5J4U338_9EUKA</name>
<dbReference type="Proteomes" id="UP000324800">
    <property type="component" value="Unassembled WGS sequence"/>
</dbReference>
<comment type="caution">
    <text evidence="2">The sequence shown here is derived from an EMBL/GenBank/DDBJ whole genome shotgun (WGS) entry which is preliminary data.</text>
</comment>
<organism evidence="2 3">
    <name type="scientific">Streblomastix strix</name>
    <dbReference type="NCBI Taxonomy" id="222440"/>
    <lineage>
        <taxon>Eukaryota</taxon>
        <taxon>Metamonada</taxon>
        <taxon>Preaxostyla</taxon>
        <taxon>Oxymonadida</taxon>
        <taxon>Streblomastigidae</taxon>
        <taxon>Streblomastix</taxon>
    </lineage>
</organism>
<feature type="transmembrane region" description="Helical" evidence="1">
    <location>
        <begin position="71"/>
        <end position="88"/>
    </location>
</feature>
<dbReference type="AlphaFoldDB" id="A0A5J4U338"/>
<keyword evidence="1" id="KW-0812">Transmembrane</keyword>
<proteinExistence type="predicted"/>
<evidence type="ECO:0000313" key="3">
    <source>
        <dbReference type="Proteomes" id="UP000324800"/>
    </source>
</evidence>
<protein>
    <submittedName>
        <fullName evidence="2">Uncharacterized protein</fullName>
    </submittedName>
</protein>
<evidence type="ECO:0000313" key="2">
    <source>
        <dbReference type="EMBL" id="KAA6364794.1"/>
    </source>
</evidence>
<accession>A0A5J4U338</accession>
<keyword evidence="1" id="KW-1133">Transmembrane helix</keyword>
<keyword evidence="1" id="KW-0472">Membrane</keyword>
<dbReference type="EMBL" id="SNRW01021214">
    <property type="protein sequence ID" value="KAA6364794.1"/>
    <property type="molecule type" value="Genomic_DNA"/>
</dbReference>
<gene>
    <name evidence="2" type="ORF">EZS28_039679</name>
</gene>